<proteinExistence type="predicted"/>
<sequence>MDQKQPLEFDRYTAADLNPDLLNRIMLLESEIRNETEKDVVLIAYEESQHNPT</sequence>
<keyword evidence="2" id="KW-1185">Reference proteome</keyword>
<gene>
    <name evidence="1" type="ORF">BkAM31D_11890</name>
</gene>
<reference evidence="1 2" key="1">
    <citation type="submission" date="2017-04" db="EMBL/GenBank/DDBJ databases">
        <title>Bacillus krulwichiae AM31D Genome sequencing and assembly.</title>
        <authorList>
            <person name="Krulwich T.A."/>
            <person name="Anastor L."/>
            <person name="Ehrlich R."/>
            <person name="Ehrlich G.D."/>
            <person name="Janto B."/>
        </authorList>
    </citation>
    <scope>NUCLEOTIDE SEQUENCE [LARGE SCALE GENOMIC DNA]</scope>
    <source>
        <strain evidence="1 2">AM31D</strain>
    </source>
</reference>
<dbReference type="RefSeq" id="WP_157076761.1">
    <property type="nucleotide sequence ID" value="NZ_CP020814.1"/>
</dbReference>
<evidence type="ECO:0000313" key="2">
    <source>
        <dbReference type="Proteomes" id="UP000193006"/>
    </source>
</evidence>
<dbReference type="EMBL" id="CP020814">
    <property type="protein sequence ID" value="ARK30472.1"/>
    <property type="molecule type" value="Genomic_DNA"/>
</dbReference>
<protein>
    <submittedName>
        <fullName evidence="1">Uncharacterized protein</fullName>
    </submittedName>
</protein>
<dbReference type="STRING" id="199441.BkAM31D_11890"/>
<accession>A0A1X9MIN7</accession>
<dbReference type="KEGG" id="bkw:BkAM31D_11890"/>
<dbReference type="AlphaFoldDB" id="A0A1X9MIN7"/>
<evidence type="ECO:0000313" key="1">
    <source>
        <dbReference type="EMBL" id="ARK30472.1"/>
    </source>
</evidence>
<name>A0A1X9MIN7_9BACI</name>
<dbReference type="Proteomes" id="UP000193006">
    <property type="component" value="Chromosome"/>
</dbReference>
<organism evidence="1 2">
    <name type="scientific">Halalkalibacter krulwichiae</name>
    <dbReference type="NCBI Taxonomy" id="199441"/>
    <lineage>
        <taxon>Bacteria</taxon>
        <taxon>Bacillati</taxon>
        <taxon>Bacillota</taxon>
        <taxon>Bacilli</taxon>
        <taxon>Bacillales</taxon>
        <taxon>Bacillaceae</taxon>
        <taxon>Halalkalibacter</taxon>
    </lineage>
</organism>